<dbReference type="EMBL" id="CP047125">
    <property type="protein sequence ID" value="QHB53576.1"/>
    <property type="molecule type" value="Genomic_DNA"/>
</dbReference>
<evidence type="ECO:0000313" key="1">
    <source>
        <dbReference type="EMBL" id="QHB53576.1"/>
    </source>
</evidence>
<reference evidence="1 2" key="1">
    <citation type="submission" date="2019-12" db="EMBL/GenBank/DDBJ databases">
        <title>Lactobacillus hilgardii FLUB.</title>
        <authorList>
            <person name="Gustaw K."/>
        </authorList>
    </citation>
    <scope>NUCLEOTIDE SEQUENCE [LARGE SCALE GENOMIC DNA]</scope>
    <source>
        <strain evidence="1 2">FLUB</strain>
        <plasmid evidence="1 2">unnamed4</plasmid>
    </source>
</reference>
<organism evidence="1 2">
    <name type="scientific">Lentilactobacillus hilgardii</name>
    <name type="common">Lactobacillus hilgardii</name>
    <dbReference type="NCBI Taxonomy" id="1588"/>
    <lineage>
        <taxon>Bacteria</taxon>
        <taxon>Bacillati</taxon>
        <taxon>Bacillota</taxon>
        <taxon>Bacilli</taxon>
        <taxon>Lactobacillales</taxon>
        <taxon>Lactobacillaceae</taxon>
        <taxon>Lentilactobacillus</taxon>
    </lineage>
</organism>
<proteinExistence type="predicted"/>
<dbReference type="Proteomes" id="UP000465035">
    <property type="component" value="Plasmid unnamed4"/>
</dbReference>
<protein>
    <submittedName>
        <fullName evidence="1">Uncharacterized protein</fullName>
    </submittedName>
</protein>
<dbReference type="AlphaFoldDB" id="A0A6P1E844"/>
<sequence length="141" mass="16774">MFPTNQSTLIDDRATERATKDFLMSYQRWQFQLNKAILLLQQPQLDNRQLVQRRYQKALKECHLREQPLQVLGKLGPHEAFAADLLRARFLKRWSTSKTSQFLAQKYDLDYLADRTFFRDQKQALWKFAGVCPQNLLVKKL</sequence>
<name>A0A6P1E844_LENHI</name>
<keyword evidence="1" id="KW-0614">Plasmid</keyword>
<gene>
    <name evidence="1" type="ORF">GQR93_15165</name>
</gene>
<dbReference type="GeneID" id="69059700"/>
<evidence type="ECO:0000313" key="2">
    <source>
        <dbReference type="Proteomes" id="UP000465035"/>
    </source>
</evidence>
<dbReference type="RefSeq" id="WP_159298877.1">
    <property type="nucleotide sequence ID" value="NZ_CP047125.1"/>
</dbReference>
<accession>A0A6P1E844</accession>
<geneLocation type="plasmid" evidence="1 2">
    <name>unnamed4</name>
</geneLocation>